<evidence type="ECO:0000313" key="7">
    <source>
        <dbReference type="EMBL" id="GEL45414.1"/>
    </source>
</evidence>
<evidence type="ECO:0000256" key="4">
    <source>
        <dbReference type="ARBA" id="ARBA00023125"/>
    </source>
</evidence>
<dbReference type="InterPro" id="IPR004839">
    <property type="entry name" value="Aminotransferase_I/II_large"/>
</dbReference>
<dbReference type="GO" id="GO:0030170">
    <property type="term" value="F:pyridoxal phosphate binding"/>
    <property type="evidence" value="ECO:0007669"/>
    <property type="project" value="InterPro"/>
</dbReference>
<dbReference type="EMBL" id="JACHDN010000001">
    <property type="protein sequence ID" value="MBB5473157.1"/>
    <property type="molecule type" value="Genomic_DNA"/>
</dbReference>
<dbReference type="InterPro" id="IPR036390">
    <property type="entry name" value="WH_DNA-bd_sf"/>
</dbReference>
<accession>A0A511FA30</accession>
<dbReference type="Proteomes" id="UP000321723">
    <property type="component" value="Unassembled WGS sequence"/>
</dbReference>
<feature type="domain" description="HTH gntR-type" evidence="6">
    <location>
        <begin position="25"/>
        <end position="93"/>
    </location>
</feature>
<evidence type="ECO:0000313" key="8">
    <source>
        <dbReference type="EMBL" id="MBB5473157.1"/>
    </source>
</evidence>
<proteinExistence type="inferred from homology"/>
<comment type="similarity">
    <text evidence="1">In the C-terminal section; belongs to the class-I pyridoxal-phosphate-dependent aminotransferase family.</text>
</comment>
<dbReference type="AlphaFoldDB" id="A0A511FA30"/>
<keyword evidence="3" id="KW-0805">Transcription regulation</keyword>
<reference evidence="7 9" key="1">
    <citation type="submission" date="2019-07" db="EMBL/GenBank/DDBJ databases">
        <title>Whole genome shotgun sequence of Cellulomonas hominis NBRC 16055.</title>
        <authorList>
            <person name="Hosoyama A."/>
            <person name="Uohara A."/>
            <person name="Ohji S."/>
            <person name="Ichikawa N."/>
        </authorList>
    </citation>
    <scope>NUCLEOTIDE SEQUENCE [LARGE SCALE GENOMIC DNA]</scope>
    <source>
        <strain evidence="7 9">NBRC 16055</strain>
    </source>
</reference>
<dbReference type="InterPro" id="IPR000524">
    <property type="entry name" value="Tscrpt_reg_HTH_GntR"/>
</dbReference>
<keyword evidence="2" id="KW-0663">Pyridoxal phosphate</keyword>
<dbReference type="Gene3D" id="3.40.640.10">
    <property type="entry name" value="Type I PLP-dependent aspartate aminotransferase-like (Major domain)"/>
    <property type="match status" value="1"/>
</dbReference>
<evidence type="ECO:0000259" key="6">
    <source>
        <dbReference type="PROSITE" id="PS50949"/>
    </source>
</evidence>
<evidence type="ECO:0000313" key="9">
    <source>
        <dbReference type="Proteomes" id="UP000321723"/>
    </source>
</evidence>
<dbReference type="GO" id="GO:0003677">
    <property type="term" value="F:DNA binding"/>
    <property type="evidence" value="ECO:0007669"/>
    <property type="project" value="UniProtKB-KW"/>
</dbReference>
<sequence length="468" mass="49347">MVTRGVGAAQLARLVGGWADEDGGGSLPALLGGAIEDLVVANALPDGVLLPPQRALATALGVSRSTVTEAYERLESAGVVETRHGSGSRVRRAGAAGASAADDGRMTTFAQRGDSVVDLSSGALPGLPAVAREYARLPAADLDRLVATDGYLPGGLPALREVVAARSTAAGLPTSAAQVLVTSGAQQAVWLLARTLLSPGDEVLVEDPSYRGALEAFQACGARLTTVPVRADGIDVDLLERLVTRTRYRALYVQPLAHNPTGTSMPLDRRRRLAEIAARHGITVIEDRCSEDLLLDGRVPPRPLVADLPEDLGVVVGTASKLLWGGLRVGWVRAAEPVVRRLTRIRQGVDLAGAPVDQLVATRLLADADRWVAERRATLTRSLREVEDLLREVRPGWRWTTPTGGVGLWVDVGTDAAALCARYRQRDVLLVPGPSFSATDGCARHVRLPLGHPVAVVAEALARVPALS</sequence>
<dbReference type="SUPFAM" id="SSF46785">
    <property type="entry name" value="Winged helix' DNA-binding domain"/>
    <property type="match status" value="1"/>
</dbReference>
<dbReference type="PROSITE" id="PS50949">
    <property type="entry name" value="HTH_GNTR"/>
    <property type="match status" value="1"/>
</dbReference>
<evidence type="ECO:0000256" key="2">
    <source>
        <dbReference type="ARBA" id="ARBA00022898"/>
    </source>
</evidence>
<dbReference type="GO" id="GO:0003700">
    <property type="term" value="F:DNA-binding transcription factor activity"/>
    <property type="evidence" value="ECO:0007669"/>
    <property type="project" value="InterPro"/>
</dbReference>
<dbReference type="Pfam" id="PF00155">
    <property type="entry name" value="Aminotran_1_2"/>
    <property type="match status" value="1"/>
</dbReference>
<keyword evidence="4 8" id="KW-0238">DNA-binding</keyword>
<dbReference type="InterPro" id="IPR036388">
    <property type="entry name" value="WH-like_DNA-bd_sf"/>
</dbReference>
<dbReference type="Gene3D" id="1.10.10.10">
    <property type="entry name" value="Winged helix-like DNA-binding domain superfamily/Winged helix DNA-binding domain"/>
    <property type="match status" value="1"/>
</dbReference>
<evidence type="ECO:0000313" key="10">
    <source>
        <dbReference type="Proteomes" id="UP000564629"/>
    </source>
</evidence>
<comment type="caution">
    <text evidence="7">The sequence shown here is derived from an EMBL/GenBank/DDBJ whole genome shotgun (WGS) entry which is preliminary data.</text>
</comment>
<dbReference type="Pfam" id="PF00392">
    <property type="entry name" value="GntR"/>
    <property type="match status" value="1"/>
</dbReference>
<dbReference type="CDD" id="cd00609">
    <property type="entry name" value="AAT_like"/>
    <property type="match status" value="1"/>
</dbReference>
<reference evidence="8 10" key="2">
    <citation type="submission" date="2020-08" db="EMBL/GenBank/DDBJ databases">
        <title>Sequencing the genomes of 1000 actinobacteria strains.</title>
        <authorList>
            <person name="Klenk H.-P."/>
        </authorList>
    </citation>
    <scope>NUCLEOTIDE SEQUENCE [LARGE SCALE GENOMIC DNA]</scope>
    <source>
        <strain evidence="8 10">DSM 9581</strain>
    </source>
</reference>
<dbReference type="EMBL" id="BJVQ01000004">
    <property type="protein sequence ID" value="GEL45414.1"/>
    <property type="molecule type" value="Genomic_DNA"/>
</dbReference>
<organism evidence="7 9">
    <name type="scientific">Cellulomonas hominis</name>
    <dbReference type="NCBI Taxonomy" id="156981"/>
    <lineage>
        <taxon>Bacteria</taxon>
        <taxon>Bacillati</taxon>
        <taxon>Actinomycetota</taxon>
        <taxon>Actinomycetes</taxon>
        <taxon>Micrococcales</taxon>
        <taxon>Cellulomonadaceae</taxon>
        <taxon>Cellulomonas</taxon>
    </lineage>
</organism>
<dbReference type="SMART" id="SM00345">
    <property type="entry name" value="HTH_GNTR"/>
    <property type="match status" value="1"/>
</dbReference>
<dbReference type="InterPro" id="IPR015424">
    <property type="entry name" value="PyrdxlP-dep_Trfase"/>
</dbReference>
<dbReference type="CDD" id="cd07377">
    <property type="entry name" value="WHTH_GntR"/>
    <property type="match status" value="1"/>
</dbReference>
<dbReference type="PANTHER" id="PTHR46577:SF1">
    <property type="entry name" value="HTH-TYPE TRANSCRIPTIONAL REGULATORY PROTEIN GABR"/>
    <property type="match status" value="1"/>
</dbReference>
<dbReference type="InterPro" id="IPR051446">
    <property type="entry name" value="HTH_trans_reg/aminotransferase"/>
</dbReference>
<keyword evidence="5" id="KW-0804">Transcription</keyword>
<dbReference type="InterPro" id="IPR015422">
    <property type="entry name" value="PyrdxlP-dep_Trfase_small"/>
</dbReference>
<evidence type="ECO:0000256" key="3">
    <source>
        <dbReference type="ARBA" id="ARBA00023015"/>
    </source>
</evidence>
<dbReference type="PANTHER" id="PTHR46577">
    <property type="entry name" value="HTH-TYPE TRANSCRIPTIONAL REGULATORY PROTEIN GABR"/>
    <property type="match status" value="1"/>
</dbReference>
<dbReference type="SUPFAM" id="SSF53383">
    <property type="entry name" value="PLP-dependent transferases"/>
    <property type="match status" value="1"/>
</dbReference>
<evidence type="ECO:0000256" key="1">
    <source>
        <dbReference type="ARBA" id="ARBA00005384"/>
    </source>
</evidence>
<dbReference type="Proteomes" id="UP000564629">
    <property type="component" value="Unassembled WGS sequence"/>
</dbReference>
<evidence type="ECO:0000256" key="5">
    <source>
        <dbReference type="ARBA" id="ARBA00023163"/>
    </source>
</evidence>
<protein>
    <submittedName>
        <fullName evidence="8">DNA-binding transcriptional MocR family regulator</fullName>
    </submittedName>
    <submittedName>
        <fullName evidence="7">GntR family transcriptional regulator</fullName>
    </submittedName>
</protein>
<dbReference type="Gene3D" id="3.90.1150.10">
    <property type="entry name" value="Aspartate Aminotransferase, domain 1"/>
    <property type="match status" value="1"/>
</dbReference>
<name>A0A511FA30_9CELL</name>
<keyword evidence="9" id="KW-1185">Reference proteome</keyword>
<dbReference type="RefSeq" id="WP_216446585.1">
    <property type="nucleotide sequence ID" value="NZ_JACHDN010000001.1"/>
</dbReference>
<gene>
    <name evidence="7" type="ORF">CHO01_05300</name>
    <name evidence="8" type="ORF">HNR08_001893</name>
</gene>
<dbReference type="InterPro" id="IPR015421">
    <property type="entry name" value="PyrdxlP-dep_Trfase_major"/>
</dbReference>
<dbReference type="PRINTS" id="PR00035">
    <property type="entry name" value="HTHGNTR"/>
</dbReference>